<gene>
    <name evidence="1" type="ORF">CCMP2556_LOCUS46165</name>
</gene>
<organism evidence="1 2">
    <name type="scientific">Durusdinium trenchii</name>
    <dbReference type="NCBI Taxonomy" id="1381693"/>
    <lineage>
        <taxon>Eukaryota</taxon>
        <taxon>Sar</taxon>
        <taxon>Alveolata</taxon>
        <taxon>Dinophyceae</taxon>
        <taxon>Suessiales</taxon>
        <taxon>Symbiodiniaceae</taxon>
        <taxon>Durusdinium</taxon>
    </lineage>
</organism>
<dbReference type="EMBL" id="CAXAMN010025695">
    <property type="protein sequence ID" value="CAK9097189.1"/>
    <property type="molecule type" value="Genomic_DNA"/>
</dbReference>
<evidence type="ECO:0000313" key="2">
    <source>
        <dbReference type="Proteomes" id="UP001642484"/>
    </source>
</evidence>
<name>A0ABP0RAK7_9DINO</name>
<comment type="caution">
    <text evidence="1">The sequence shown here is derived from an EMBL/GenBank/DDBJ whole genome shotgun (WGS) entry which is preliminary data.</text>
</comment>
<proteinExistence type="predicted"/>
<dbReference type="Proteomes" id="UP001642484">
    <property type="component" value="Unassembled WGS sequence"/>
</dbReference>
<sequence length="259" mass="29876">MEQVKLILESEKCAQLPSSEHHSYEDKFSLVERATLLTLASQVNVLSSLGLTKEKLRQAKGWAEASQVSIRFRAEERCSYLREETREVEDPTFLGVWFWWVLLKIGVRLGQVLGRIFLVPHHPRKRVTDVSVAGMSMGFTSKKLFERWTVTKVTEFFWKLEVSYELELFRGVGAESSDPWRDKLMLQSRTCNTELKTTSKVTPHPEAKEANITFLLRQLDDLSTPSFQIDRAAPKTKTPRRNPEVEQALGWGRLSEWCC</sequence>
<accession>A0ABP0RAK7</accession>
<reference evidence="1 2" key="1">
    <citation type="submission" date="2024-02" db="EMBL/GenBank/DDBJ databases">
        <authorList>
            <person name="Chen Y."/>
            <person name="Shah S."/>
            <person name="Dougan E. K."/>
            <person name="Thang M."/>
            <person name="Chan C."/>
        </authorList>
    </citation>
    <scope>NUCLEOTIDE SEQUENCE [LARGE SCALE GENOMIC DNA]</scope>
</reference>
<keyword evidence="2" id="KW-1185">Reference proteome</keyword>
<evidence type="ECO:0000313" key="1">
    <source>
        <dbReference type="EMBL" id="CAK9097189.1"/>
    </source>
</evidence>
<protein>
    <submittedName>
        <fullName evidence="1">Uncharacterized protein</fullName>
    </submittedName>
</protein>